<reference evidence="2" key="1">
    <citation type="journal article" date="2020" name="bioRxiv">
        <title>Comparative genomics of Chlamydomonas.</title>
        <authorList>
            <person name="Craig R.J."/>
            <person name="Hasan A.R."/>
            <person name="Ness R.W."/>
            <person name="Keightley P.D."/>
        </authorList>
    </citation>
    <scope>NUCLEOTIDE SEQUENCE</scope>
    <source>
        <strain evidence="2">SAG 7.73</strain>
    </source>
</reference>
<accession>A0A835SN37</accession>
<name>A0A835SN37_CHLIN</name>
<feature type="region of interest" description="Disordered" evidence="1">
    <location>
        <begin position="1"/>
        <end position="40"/>
    </location>
</feature>
<evidence type="ECO:0000313" key="2">
    <source>
        <dbReference type="EMBL" id="KAG2426573.1"/>
    </source>
</evidence>
<keyword evidence="3" id="KW-1185">Reference proteome</keyword>
<sequence>MDRLGDLADGLPGGREAADEPGPQPAALAPSCSPRVSPSARQRNFSITTHDAVLHFQILDLGRQYFVWVSAVGPKLGNLTLAIKSPADAAPSVASLLPGAPAVGEGPAMAQRLAMKLGKPVICSCNMPPNAPLLQAVAERRLIQELQLMEQEAQGATGQPAGGEAVAAPPAALTAGGSG</sequence>
<dbReference type="AlphaFoldDB" id="A0A835SN37"/>
<feature type="region of interest" description="Disordered" evidence="1">
    <location>
        <begin position="153"/>
        <end position="179"/>
    </location>
</feature>
<evidence type="ECO:0000313" key="3">
    <source>
        <dbReference type="Proteomes" id="UP000650467"/>
    </source>
</evidence>
<dbReference type="InterPro" id="IPR032157">
    <property type="entry name" value="PAC4"/>
</dbReference>
<organism evidence="2 3">
    <name type="scientific">Chlamydomonas incerta</name>
    <dbReference type="NCBI Taxonomy" id="51695"/>
    <lineage>
        <taxon>Eukaryota</taxon>
        <taxon>Viridiplantae</taxon>
        <taxon>Chlorophyta</taxon>
        <taxon>core chlorophytes</taxon>
        <taxon>Chlorophyceae</taxon>
        <taxon>CS clade</taxon>
        <taxon>Chlamydomonadales</taxon>
        <taxon>Chlamydomonadaceae</taxon>
        <taxon>Chlamydomonas</taxon>
    </lineage>
</organism>
<dbReference type="GO" id="GO:0043248">
    <property type="term" value="P:proteasome assembly"/>
    <property type="evidence" value="ECO:0007669"/>
    <property type="project" value="InterPro"/>
</dbReference>
<protein>
    <recommendedName>
        <fullName evidence="4">Proteasome assembly chaperone 3</fullName>
    </recommendedName>
</protein>
<feature type="compositionally biased region" description="Low complexity" evidence="1">
    <location>
        <begin position="158"/>
        <end position="179"/>
    </location>
</feature>
<comment type="caution">
    <text evidence="2">The sequence shown here is derived from an EMBL/GenBank/DDBJ whole genome shotgun (WGS) entry which is preliminary data.</text>
</comment>
<dbReference type="PANTHER" id="PTHR33559">
    <property type="entry name" value="PROTEASOME ASSEMBLY CHAPERONE 4"/>
    <property type="match status" value="1"/>
</dbReference>
<dbReference type="OrthoDB" id="368507at2759"/>
<dbReference type="EMBL" id="JAEHOC010000046">
    <property type="protein sequence ID" value="KAG2426573.1"/>
    <property type="molecule type" value="Genomic_DNA"/>
</dbReference>
<dbReference type="Pfam" id="PF16093">
    <property type="entry name" value="PAC4"/>
    <property type="match status" value="1"/>
</dbReference>
<gene>
    <name evidence="2" type="ORF">HXX76_012891</name>
</gene>
<proteinExistence type="predicted"/>
<dbReference type="PANTHER" id="PTHR33559:SF1">
    <property type="entry name" value="PROTEASOME ASSEMBLY CHAPERONE 4"/>
    <property type="match status" value="1"/>
</dbReference>
<dbReference type="Proteomes" id="UP000650467">
    <property type="component" value="Unassembled WGS sequence"/>
</dbReference>
<evidence type="ECO:0008006" key="4">
    <source>
        <dbReference type="Google" id="ProtNLM"/>
    </source>
</evidence>
<evidence type="ECO:0000256" key="1">
    <source>
        <dbReference type="SAM" id="MobiDB-lite"/>
    </source>
</evidence>